<evidence type="ECO:0000256" key="4">
    <source>
        <dbReference type="ARBA" id="ARBA00022490"/>
    </source>
</evidence>
<name>A0A318E740_9GAMM</name>
<comment type="caution">
    <text evidence="16">The sequence shown here is derived from an EMBL/GenBank/DDBJ whole genome shotgun (WGS) entry which is preliminary data.</text>
</comment>
<dbReference type="InterPro" id="IPR023267">
    <property type="entry name" value="RCMT"/>
</dbReference>
<dbReference type="GO" id="GO:0005737">
    <property type="term" value="C:cytoplasm"/>
    <property type="evidence" value="ECO:0007669"/>
    <property type="project" value="UniProtKB-SubCell"/>
</dbReference>
<dbReference type="InterPro" id="IPR035926">
    <property type="entry name" value="NusB-like_sf"/>
</dbReference>
<keyword evidence="8 13" id="KW-0949">S-adenosyl-L-methionine</keyword>
<dbReference type="PANTHER" id="PTHR22807">
    <property type="entry name" value="NOP2 YEAST -RELATED NOL1/NOP2/FMU SUN DOMAIN-CONTAINING"/>
    <property type="match status" value="1"/>
</dbReference>
<dbReference type="SUPFAM" id="SSF53335">
    <property type="entry name" value="S-adenosyl-L-methionine-dependent methyltransferases"/>
    <property type="match status" value="1"/>
</dbReference>
<gene>
    <name evidence="16" type="ORF">C8D93_107176</name>
</gene>
<organism evidence="16 17">
    <name type="scientific">Sinimarinibacterium flocculans</name>
    <dbReference type="NCBI Taxonomy" id="985250"/>
    <lineage>
        <taxon>Bacteria</taxon>
        <taxon>Pseudomonadati</taxon>
        <taxon>Pseudomonadota</taxon>
        <taxon>Gammaproteobacteria</taxon>
        <taxon>Nevskiales</taxon>
        <taxon>Nevskiaceae</taxon>
        <taxon>Sinimarinibacterium</taxon>
    </lineage>
</organism>
<dbReference type="CDD" id="cd02440">
    <property type="entry name" value="AdoMet_MTases"/>
    <property type="match status" value="1"/>
</dbReference>
<dbReference type="InterPro" id="IPR006027">
    <property type="entry name" value="NusB_RsmB_TIM44"/>
</dbReference>
<dbReference type="PROSITE" id="PS51686">
    <property type="entry name" value="SAM_MT_RSMB_NOP"/>
    <property type="match status" value="1"/>
</dbReference>
<feature type="region of interest" description="Disordered" evidence="14">
    <location>
        <begin position="1"/>
        <end position="143"/>
    </location>
</feature>
<dbReference type="PRINTS" id="PR02008">
    <property type="entry name" value="RCMTFAMILY"/>
</dbReference>
<dbReference type="Gene3D" id="3.40.50.150">
    <property type="entry name" value="Vaccinia Virus protein VP39"/>
    <property type="match status" value="1"/>
</dbReference>
<dbReference type="InterPro" id="IPR049560">
    <property type="entry name" value="MeTrfase_RsmB-F_NOP2_cat"/>
</dbReference>
<comment type="catalytic activity">
    <reaction evidence="12">
        <text>cytidine(967) in 16S rRNA + S-adenosyl-L-methionine = 5-methylcytidine(967) in 16S rRNA + S-adenosyl-L-homocysteine + H(+)</text>
        <dbReference type="Rhea" id="RHEA:42748"/>
        <dbReference type="Rhea" id="RHEA-COMP:10219"/>
        <dbReference type="Rhea" id="RHEA-COMP:10220"/>
        <dbReference type="ChEBI" id="CHEBI:15378"/>
        <dbReference type="ChEBI" id="CHEBI:57856"/>
        <dbReference type="ChEBI" id="CHEBI:59789"/>
        <dbReference type="ChEBI" id="CHEBI:74483"/>
        <dbReference type="ChEBI" id="CHEBI:82748"/>
        <dbReference type="EC" id="2.1.1.176"/>
    </reaction>
</comment>
<dbReference type="Gene3D" id="1.10.940.10">
    <property type="entry name" value="NusB-like"/>
    <property type="match status" value="1"/>
</dbReference>
<evidence type="ECO:0000313" key="16">
    <source>
        <dbReference type="EMBL" id="PXV66611.1"/>
    </source>
</evidence>
<accession>A0A318E740</accession>
<comment type="subcellular location">
    <subcellularLocation>
        <location evidence="2">Cytoplasm</location>
    </subcellularLocation>
</comment>
<evidence type="ECO:0000256" key="10">
    <source>
        <dbReference type="ARBA" id="ARBA00030399"/>
    </source>
</evidence>
<keyword evidence="9 13" id="KW-0694">RNA-binding</keyword>
<evidence type="ECO:0000256" key="1">
    <source>
        <dbReference type="ARBA" id="ARBA00002724"/>
    </source>
</evidence>
<feature type="active site" description="Nucleophile" evidence="13">
    <location>
        <position position="511"/>
    </location>
</feature>
<protein>
    <recommendedName>
        <fullName evidence="3">16S rRNA (cytosine(967)-C(5))-methyltransferase</fullName>
        <ecNumber evidence="3">2.1.1.176</ecNumber>
    </recommendedName>
    <alternativeName>
        <fullName evidence="10">16S rRNA m5C967 methyltransferase</fullName>
    </alternativeName>
    <alternativeName>
        <fullName evidence="11">rRNA (cytosine-C(5)-)-methyltransferase RsmB</fullName>
    </alternativeName>
</protein>
<dbReference type="OrthoDB" id="9810297at2"/>
<dbReference type="Pfam" id="PF01189">
    <property type="entry name" value="Methyltr_RsmB-F"/>
    <property type="match status" value="1"/>
</dbReference>
<dbReference type="SUPFAM" id="SSF48013">
    <property type="entry name" value="NusB-like"/>
    <property type="match status" value="1"/>
</dbReference>
<keyword evidence="4" id="KW-0963">Cytoplasm</keyword>
<dbReference type="InterPro" id="IPR054728">
    <property type="entry name" value="RsmB-like_ferredoxin"/>
</dbReference>
<feature type="binding site" evidence="13">
    <location>
        <position position="413"/>
    </location>
    <ligand>
        <name>S-adenosyl-L-methionine</name>
        <dbReference type="ChEBI" id="CHEBI:59789"/>
    </ligand>
</feature>
<dbReference type="GO" id="GO:0003723">
    <property type="term" value="F:RNA binding"/>
    <property type="evidence" value="ECO:0007669"/>
    <property type="project" value="UniProtKB-UniRule"/>
</dbReference>
<dbReference type="Gene3D" id="3.30.70.1170">
    <property type="entry name" value="Sun protein, domain 3"/>
    <property type="match status" value="1"/>
</dbReference>
<dbReference type="Proteomes" id="UP000248330">
    <property type="component" value="Unassembled WGS sequence"/>
</dbReference>
<dbReference type="FunFam" id="3.40.50.150:FF:000022">
    <property type="entry name" value="Ribosomal RNA small subunit methyltransferase B"/>
    <property type="match status" value="1"/>
</dbReference>
<keyword evidence="6 13" id="KW-0489">Methyltransferase</keyword>
<dbReference type="NCBIfam" id="TIGR00563">
    <property type="entry name" value="rsmB"/>
    <property type="match status" value="1"/>
</dbReference>
<comment type="similarity">
    <text evidence="13">Belongs to the class I-like SAM-binding methyltransferase superfamily. RsmB/NOP family.</text>
</comment>
<evidence type="ECO:0000259" key="15">
    <source>
        <dbReference type="PROSITE" id="PS51686"/>
    </source>
</evidence>
<evidence type="ECO:0000256" key="7">
    <source>
        <dbReference type="ARBA" id="ARBA00022679"/>
    </source>
</evidence>
<dbReference type="AlphaFoldDB" id="A0A318E740"/>
<dbReference type="NCBIfam" id="NF008149">
    <property type="entry name" value="PRK10901.1"/>
    <property type="match status" value="1"/>
</dbReference>
<dbReference type="PANTHER" id="PTHR22807:SF61">
    <property type="entry name" value="NOL1_NOP2_SUN FAMILY PROTEIN _ ANTITERMINATION NUSB DOMAIN-CONTAINING PROTEIN"/>
    <property type="match status" value="1"/>
</dbReference>
<proteinExistence type="inferred from homology"/>
<feature type="binding site" evidence="13">
    <location>
        <begin position="391"/>
        <end position="397"/>
    </location>
    <ligand>
        <name>S-adenosyl-L-methionine</name>
        <dbReference type="ChEBI" id="CHEBI:59789"/>
    </ligand>
</feature>
<keyword evidence="17" id="KW-1185">Reference proteome</keyword>
<evidence type="ECO:0000313" key="17">
    <source>
        <dbReference type="Proteomes" id="UP000248330"/>
    </source>
</evidence>
<dbReference type="Pfam" id="PF22458">
    <property type="entry name" value="RsmF-B_ferredox"/>
    <property type="match status" value="1"/>
</dbReference>
<evidence type="ECO:0000256" key="14">
    <source>
        <dbReference type="SAM" id="MobiDB-lite"/>
    </source>
</evidence>
<evidence type="ECO:0000256" key="3">
    <source>
        <dbReference type="ARBA" id="ARBA00012140"/>
    </source>
</evidence>
<evidence type="ECO:0000256" key="8">
    <source>
        <dbReference type="ARBA" id="ARBA00022691"/>
    </source>
</evidence>
<evidence type="ECO:0000256" key="12">
    <source>
        <dbReference type="ARBA" id="ARBA00047283"/>
    </source>
</evidence>
<dbReference type="EMBL" id="QICN01000007">
    <property type="protein sequence ID" value="PXV66611.1"/>
    <property type="molecule type" value="Genomic_DNA"/>
</dbReference>
<dbReference type="FunFam" id="3.30.70.1170:FF:000002">
    <property type="entry name" value="Ribosomal RNA small subunit methyltransferase B"/>
    <property type="match status" value="1"/>
</dbReference>
<evidence type="ECO:0000256" key="13">
    <source>
        <dbReference type="PROSITE-ProRule" id="PRU01023"/>
    </source>
</evidence>
<feature type="binding site" evidence="13">
    <location>
        <position position="439"/>
    </location>
    <ligand>
        <name>S-adenosyl-L-methionine</name>
        <dbReference type="ChEBI" id="CHEBI:59789"/>
    </ligand>
</feature>
<sequence>MKNRPPSRPSGHPAGRSPGSPSGKTPPRNGRPGNGPRTPAAGAPARAGGSSRNGAAKGPYRGPKPDGGARSGSGARSDHPRAGDTRSGAPRPGGAGRPGGSKPVSVQHRPSRVGAGSAASHSLSTGHRAGHDAPQRGNHRPLANVRAVAARTISRVLRGRSLDDALEPASRLRMASDAAMVRTLSYGVLRELSALQWLTVQLLDKPLAADDDVAALLLVGIHQMRTLRTPAHAAIHETVDAVEILKQPQLHGLVNAVLRRYSREAGVLEQRLPKDATIRYSHPAWMVETLQRDWPQQWESVLAANNVQGPLTLRVNRRRLSRDEYLKRLAEMNIAAEAHPHAADAVTLAEPRPVEKIPGFVSGQVSVQDASAQLAVDLLDLKPGQRVLDACAAPGGKTAHMLERADVTVTALDADGARLIRVDENLRRLKLQANVLAGDACEPARWHDRKPYDRILVDAPCSGTGVIRRHPDIKWLRRPGDIATLQQTQLRLLKALWPLLKPGGRLVYATCSILRDEGDEIAGRFRLLGEDLRVVPVAATWGEKTDYGRRIAPGGAHDGFYYAVFEKKA</sequence>
<keyword evidence="5" id="KW-0698">rRNA processing</keyword>
<evidence type="ECO:0000256" key="9">
    <source>
        <dbReference type="ARBA" id="ARBA00022884"/>
    </source>
</evidence>
<dbReference type="Gene3D" id="1.10.287.730">
    <property type="entry name" value="Helix hairpin bin"/>
    <property type="match status" value="1"/>
</dbReference>
<keyword evidence="7 13" id="KW-0808">Transferase</keyword>
<feature type="domain" description="SAM-dependent MTase RsmB/NOP-type" evidence="15">
    <location>
        <begin position="301"/>
        <end position="568"/>
    </location>
</feature>
<dbReference type="InterPro" id="IPR001678">
    <property type="entry name" value="MeTrfase_RsmB-F_NOP2_dom"/>
</dbReference>
<reference evidence="16 17" key="1">
    <citation type="submission" date="2018-04" db="EMBL/GenBank/DDBJ databases">
        <title>Genomic Encyclopedia of Type Strains, Phase IV (KMG-IV): sequencing the most valuable type-strain genomes for metagenomic binning, comparative biology and taxonomic classification.</title>
        <authorList>
            <person name="Goeker M."/>
        </authorList>
    </citation>
    <scope>NUCLEOTIDE SEQUENCE [LARGE SCALE GENOMIC DNA]</scope>
    <source>
        <strain evidence="16 17">DSM 104150</strain>
    </source>
</reference>
<feature type="compositionally biased region" description="Low complexity" evidence="14">
    <location>
        <begin position="23"/>
        <end position="58"/>
    </location>
</feature>
<feature type="binding site" evidence="13">
    <location>
        <position position="458"/>
    </location>
    <ligand>
        <name>S-adenosyl-L-methionine</name>
        <dbReference type="ChEBI" id="CHEBI:59789"/>
    </ligand>
</feature>
<evidence type="ECO:0000256" key="5">
    <source>
        <dbReference type="ARBA" id="ARBA00022552"/>
    </source>
</evidence>
<dbReference type="GO" id="GO:0008649">
    <property type="term" value="F:rRNA methyltransferase activity"/>
    <property type="evidence" value="ECO:0007669"/>
    <property type="project" value="InterPro"/>
</dbReference>
<dbReference type="Pfam" id="PF01029">
    <property type="entry name" value="NusB"/>
    <property type="match status" value="1"/>
</dbReference>
<dbReference type="GO" id="GO:0006355">
    <property type="term" value="P:regulation of DNA-templated transcription"/>
    <property type="evidence" value="ECO:0007669"/>
    <property type="project" value="InterPro"/>
</dbReference>
<dbReference type="InterPro" id="IPR029063">
    <property type="entry name" value="SAM-dependent_MTases_sf"/>
</dbReference>
<evidence type="ECO:0000256" key="2">
    <source>
        <dbReference type="ARBA" id="ARBA00004496"/>
    </source>
</evidence>
<evidence type="ECO:0000256" key="6">
    <source>
        <dbReference type="ARBA" id="ARBA00022603"/>
    </source>
</evidence>
<comment type="function">
    <text evidence="1">Specifically methylates the cytosine at position 967 (m5C967) of 16S rRNA.</text>
</comment>
<dbReference type="EC" id="2.1.1.176" evidence="3"/>
<dbReference type="InterPro" id="IPR004573">
    <property type="entry name" value="rRNA_ssu_MeTfrase_B"/>
</dbReference>
<evidence type="ECO:0000256" key="11">
    <source>
        <dbReference type="ARBA" id="ARBA00031088"/>
    </source>
</evidence>